<sequence>MADTSCKACRNDYKVSDAQMERLLKTTMFAPERRVSDAQYQDRLERCRSCPKLIDGATCAACGCIIPVIAWLKERSCPLPGGGLWSAAGQDGGQ</sequence>
<name>A0A369B4F7_9BACL</name>
<dbReference type="AlphaFoldDB" id="A0A369B4F7"/>
<proteinExistence type="predicted"/>
<keyword evidence="2" id="KW-1185">Reference proteome</keyword>
<evidence type="ECO:0000313" key="2">
    <source>
        <dbReference type="Proteomes" id="UP000253090"/>
    </source>
</evidence>
<dbReference type="InterPro" id="IPR046169">
    <property type="entry name" value="DUF6171"/>
</dbReference>
<protein>
    <submittedName>
        <fullName evidence="1">Uncharacterized protein</fullName>
    </submittedName>
</protein>
<dbReference type="Pfam" id="PF19668">
    <property type="entry name" value="DUF6171"/>
    <property type="match status" value="1"/>
</dbReference>
<gene>
    <name evidence="1" type="ORF">DFP94_11250</name>
</gene>
<reference evidence="1 2" key="1">
    <citation type="submission" date="2018-07" db="EMBL/GenBank/DDBJ databases">
        <title>Genomic Encyclopedia of Type Strains, Phase III (KMG-III): the genomes of soil and plant-associated and newly described type strains.</title>
        <authorList>
            <person name="Whitman W."/>
        </authorList>
    </citation>
    <scope>NUCLEOTIDE SEQUENCE [LARGE SCALE GENOMIC DNA]</scope>
    <source>
        <strain evidence="1 2">CECT 8333</strain>
    </source>
</reference>
<dbReference type="RefSeq" id="WP_114498386.1">
    <property type="nucleotide sequence ID" value="NZ_QPJW01000012.1"/>
</dbReference>
<dbReference type="OrthoDB" id="7061841at2"/>
<accession>A0A369B4F7</accession>
<comment type="caution">
    <text evidence="1">The sequence shown here is derived from an EMBL/GenBank/DDBJ whole genome shotgun (WGS) entry which is preliminary data.</text>
</comment>
<evidence type="ECO:0000313" key="1">
    <source>
        <dbReference type="EMBL" id="RCX16430.1"/>
    </source>
</evidence>
<dbReference type="EMBL" id="QPJW01000012">
    <property type="protein sequence ID" value="RCX16430.1"/>
    <property type="molecule type" value="Genomic_DNA"/>
</dbReference>
<organism evidence="1 2">
    <name type="scientific">Fontibacillus phaseoli</name>
    <dbReference type="NCBI Taxonomy" id="1416533"/>
    <lineage>
        <taxon>Bacteria</taxon>
        <taxon>Bacillati</taxon>
        <taxon>Bacillota</taxon>
        <taxon>Bacilli</taxon>
        <taxon>Bacillales</taxon>
        <taxon>Paenibacillaceae</taxon>
        <taxon>Fontibacillus</taxon>
    </lineage>
</organism>
<dbReference type="Proteomes" id="UP000253090">
    <property type="component" value="Unassembled WGS sequence"/>
</dbReference>